<accession>B9TIW6</accession>
<dbReference type="Proteomes" id="UP000008311">
    <property type="component" value="Unassembled WGS sequence"/>
</dbReference>
<reference evidence="3" key="1">
    <citation type="journal article" date="2010" name="Nat. Biotechnol.">
        <title>Draft genome sequence of the oilseed species Ricinus communis.</title>
        <authorList>
            <person name="Chan A.P."/>
            <person name="Crabtree J."/>
            <person name="Zhao Q."/>
            <person name="Lorenzi H."/>
            <person name="Orvis J."/>
            <person name="Puiu D."/>
            <person name="Melake-Berhan A."/>
            <person name="Jones K.M."/>
            <person name="Redman J."/>
            <person name="Chen G."/>
            <person name="Cahoon E.B."/>
            <person name="Gedil M."/>
            <person name="Stanke M."/>
            <person name="Haas B.J."/>
            <person name="Wortman J.R."/>
            <person name="Fraser-Liggett C.M."/>
            <person name="Ravel J."/>
            <person name="Rabinowicz P.D."/>
        </authorList>
    </citation>
    <scope>NUCLEOTIDE SEQUENCE [LARGE SCALE GENOMIC DNA]</scope>
    <source>
        <strain evidence="3">cv. Hale</strain>
    </source>
</reference>
<gene>
    <name evidence="2" type="ORF">RCOM_1839570</name>
</gene>
<evidence type="ECO:0000313" key="3">
    <source>
        <dbReference type="Proteomes" id="UP000008311"/>
    </source>
</evidence>
<evidence type="ECO:0000313" key="2">
    <source>
        <dbReference type="EMBL" id="EEF24198.1"/>
    </source>
</evidence>
<name>B9TIW6_RICCO</name>
<evidence type="ECO:0000256" key="1">
    <source>
        <dbReference type="SAM" id="MobiDB-lite"/>
    </source>
</evidence>
<proteinExistence type="predicted"/>
<sequence length="237" mass="24811">MRAAVAGGVELARRPYRHLAGAVRRQAHGGPGRGRRARRRPVDGVAAGQPDRRDALSGVLGDGPSATADAGDLDPVADDRRERQCDGHAGRRIGQVARVRLRLNGRTGDVQPARVRRRRAAEIGRGGDFAGVEHAIAIGIAAGLHTLAAIGAVRADRLRSERHQRIEARGPGGAMADVGHAAGLVRVEHPVAVDVLPGQHRRAALRAVRAGGLGAHAHQQGPAVAARRTVHTVADVL</sequence>
<dbReference type="EMBL" id="EQ983086">
    <property type="protein sequence ID" value="EEF24198.1"/>
    <property type="molecule type" value="Genomic_DNA"/>
</dbReference>
<feature type="non-terminal residue" evidence="2">
    <location>
        <position position="237"/>
    </location>
</feature>
<organism evidence="2 3">
    <name type="scientific">Ricinus communis</name>
    <name type="common">Castor bean</name>
    <dbReference type="NCBI Taxonomy" id="3988"/>
    <lineage>
        <taxon>Eukaryota</taxon>
        <taxon>Viridiplantae</taxon>
        <taxon>Streptophyta</taxon>
        <taxon>Embryophyta</taxon>
        <taxon>Tracheophyta</taxon>
        <taxon>Spermatophyta</taxon>
        <taxon>Magnoliopsida</taxon>
        <taxon>eudicotyledons</taxon>
        <taxon>Gunneridae</taxon>
        <taxon>Pentapetalae</taxon>
        <taxon>rosids</taxon>
        <taxon>fabids</taxon>
        <taxon>Malpighiales</taxon>
        <taxon>Euphorbiaceae</taxon>
        <taxon>Acalyphoideae</taxon>
        <taxon>Acalypheae</taxon>
        <taxon>Ricinus</taxon>
    </lineage>
</organism>
<keyword evidence="3" id="KW-1185">Reference proteome</keyword>
<dbReference type="InParanoid" id="B9TIW6"/>
<protein>
    <submittedName>
        <fullName evidence="2">Uncharacterized protein</fullName>
    </submittedName>
</protein>
<dbReference type="AlphaFoldDB" id="B9TIW6"/>
<feature type="region of interest" description="Disordered" evidence="1">
    <location>
        <begin position="22"/>
        <end position="78"/>
    </location>
</feature>